<accession>A0A9D1LK46</accession>
<proteinExistence type="predicted"/>
<evidence type="ECO:0000313" key="1">
    <source>
        <dbReference type="EMBL" id="HIU43633.1"/>
    </source>
</evidence>
<protein>
    <submittedName>
        <fullName evidence="1">Uncharacterized protein</fullName>
    </submittedName>
</protein>
<name>A0A9D1LK46_9CLOT</name>
<reference evidence="1" key="2">
    <citation type="journal article" date="2021" name="PeerJ">
        <title>Extensive microbial diversity within the chicken gut microbiome revealed by metagenomics and culture.</title>
        <authorList>
            <person name="Gilroy R."/>
            <person name="Ravi A."/>
            <person name="Getino M."/>
            <person name="Pursley I."/>
            <person name="Horton D.L."/>
            <person name="Alikhan N.F."/>
            <person name="Baker D."/>
            <person name="Gharbi K."/>
            <person name="Hall N."/>
            <person name="Watson M."/>
            <person name="Adriaenssens E.M."/>
            <person name="Foster-Nyarko E."/>
            <person name="Jarju S."/>
            <person name="Secka A."/>
            <person name="Antonio M."/>
            <person name="Oren A."/>
            <person name="Chaudhuri R.R."/>
            <person name="La Ragione R."/>
            <person name="Hildebrand F."/>
            <person name="Pallen M.J."/>
        </authorList>
    </citation>
    <scope>NUCLEOTIDE SEQUENCE</scope>
    <source>
        <strain evidence="1">CHK191-8634</strain>
    </source>
</reference>
<dbReference type="Proteomes" id="UP000824073">
    <property type="component" value="Unassembled WGS sequence"/>
</dbReference>
<dbReference type="AlphaFoldDB" id="A0A9D1LK46"/>
<reference evidence="1" key="1">
    <citation type="submission" date="2020-10" db="EMBL/GenBank/DDBJ databases">
        <authorList>
            <person name="Gilroy R."/>
        </authorList>
    </citation>
    <scope>NUCLEOTIDE SEQUENCE</scope>
    <source>
        <strain evidence="1">CHK191-8634</strain>
    </source>
</reference>
<sequence length="93" mass="9487">MPTDYEALAKMLINSPQGGKIIRGLDKFNAAISSESGRQLLTMLAGSGGDAVKNAARAAAAADKDQARILLSSLLSSKEGAALASKIIELSGV</sequence>
<comment type="caution">
    <text evidence="1">The sequence shown here is derived from an EMBL/GenBank/DDBJ whole genome shotgun (WGS) entry which is preliminary data.</text>
</comment>
<organism evidence="1 2">
    <name type="scientific">Candidatus Ventrousia excrementavium</name>
    <dbReference type="NCBI Taxonomy" id="2840961"/>
    <lineage>
        <taxon>Bacteria</taxon>
        <taxon>Bacillati</taxon>
        <taxon>Bacillota</taxon>
        <taxon>Clostridia</taxon>
        <taxon>Eubacteriales</taxon>
        <taxon>Clostridiaceae</taxon>
        <taxon>Clostridiaceae incertae sedis</taxon>
        <taxon>Candidatus Ventrousia</taxon>
    </lineage>
</organism>
<gene>
    <name evidence="1" type="ORF">IAB67_04965</name>
</gene>
<dbReference type="EMBL" id="DVMR01000042">
    <property type="protein sequence ID" value="HIU43633.1"/>
    <property type="molecule type" value="Genomic_DNA"/>
</dbReference>
<evidence type="ECO:0000313" key="2">
    <source>
        <dbReference type="Proteomes" id="UP000824073"/>
    </source>
</evidence>